<evidence type="ECO:0000313" key="3">
    <source>
        <dbReference type="EMBL" id="EJX06975.1"/>
    </source>
</evidence>
<dbReference type="InterPro" id="IPR019734">
    <property type="entry name" value="TPR_rpt"/>
</dbReference>
<comment type="caution">
    <text evidence="3">The sequence shown here is derived from an EMBL/GenBank/DDBJ whole genome shotgun (WGS) entry which is preliminary data.</text>
</comment>
<dbReference type="SMART" id="SM00028">
    <property type="entry name" value="TPR"/>
    <property type="match status" value="6"/>
</dbReference>
<reference evidence="3" key="1">
    <citation type="journal article" date="2012" name="PLoS ONE">
        <title>Gene sets for utilization of primary and secondary nutrition supplies in the distal gut of endangered iberian lynx.</title>
        <authorList>
            <person name="Alcaide M."/>
            <person name="Messina E."/>
            <person name="Richter M."/>
            <person name="Bargiela R."/>
            <person name="Peplies J."/>
            <person name="Huws S.A."/>
            <person name="Newbold C.J."/>
            <person name="Golyshin P.N."/>
            <person name="Simon M.A."/>
            <person name="Lopez G."/>
            <person name="Yakimov M.M."/>
            <person name="Ferrer M."/>
        </authorList>
    </citation>
    <scope>NUCLEOTIDE SEQUENCE</scope>
</reference>
<dbReference type="PANTHER" id="PTHR44858">
    <property type="entry name" value="TETRATRICOPEPTIDE REPEAT PROTEIN 6"/>
    <property type="match status" value="1"/>
</dbReference>
<dbReference type="InterPro" id="IPR011990">
    <property type="entry name" value="TPR-like_helical_dom_sf"/>
</dbReference>
<protein>
    <submittedName>
        <fullName evidence="3">TPR-domain containing protein</fullName>
    </submittedName>
</protein>
<dbReference type="InterPro" id="IPR050498">
    <property type="entry name" value="Ycf3"/>
</dbReference>
<evidence type="ECO:0000256" key="2">
    <source>
        <dbReference type="ARBA" id="ARBA00022803"/>
    </source>
</evidence>
<dbReference type="Pfam" id="PF13414">
    <property type="entry name" value="TPR_11"/>
    <property type="match status" value="1"/>
</dbReference>
<dbReference type="EMBL" id="AMCI01001005">
    <property type="protein sequence ID" value="EJX06975.1"/>
    <property type="molecule type" value="Genomic_DNA"/>
</dbReference>
<dbReference type="SUPFAM" id="SSF48452">
    <property type="entry name" value="TPR-like"/>
    <property type="match status" value="2"/>
</dbReference>
<organism evidence="3">
    <name type="scientific">gut metagenome</name>
    <dbReference type="NCBI Taxonomy" id="749906"/>
    <lineage>
        <taxon>unclassified sequences</taxon>
        <taxon>metagenomes</taxon>
        <taxon>organismal metagenomes</taxon>
    </lineage>
</organism>
<proteinExistence type="predicted"/>
<evidence type="ECO:0000256" key="1">
    <source>
        <dbReference type="ARBA" id="ARBA00022737"/>
    </source>
</evidence>
<sequence length="317" mass="35900">MGIFSSIFGNSTVSEENKFDTLRDDGVRALQMGELPYAAKCFQAALERQRDQHVLGLLAEVYLRMENPKEALPLLEEMTNESTDLELHLLLAQTQGDLKLYADEQQTCRTLLTQHPEEPRVLYLAAEAEQGLDQPFPAIAFLTQCLTLRPDYERALLLRARILSGMGQWNEALQDTNALIQAQPEHEDYLLLHAQICTALEQWEEAQKDLEKVLELNPFQGEAVLLLGAIYCQCSLWDKALTLYNEAIDLRPDFADAYKARGAVKHHLKDDVGAAEDLKHSLELAPEKAAELDGQYTNVENEMKARYRCMNPYGFSI</sequence>
<dbReference type="Pfam" id="PF13432">
    <property type="entry name" value="TPR_16"/>
    <property type="match status" value="1"/>
</dbReference>
<dbReference type="PANTHER" id="PTHR44858:SF1">
    <property type="entry name" value="UDP-N-ACETYLGLUCOSAMINE--PEPTIDE N-ACETYLGLUCOSAMINYLTRANSFERASE SPINDLY-RELATED"/>
    <property type="match status" value="1"/>
</dbReference>
<gene>
    <name evidence="3" type="ORF">EVA_04916</name>
</gene>
<dbReference type="AlphaFoldDB" id="J9H0V7"/>
<dbReference type="Gene3D" id="1.25.40.10">
    <property type="entry name" value="Tetratricopeptide repeat domain"/>
    <property type="match status" value="3"/>
</dbReference>
<dbReference type="Pfam" id="PF12895">
    <property type="entry name" value="ANAPC3"/>
    <property type="match status" value="1"/>
</dbReference>
<name>J9H0V7_9ZZZZ</name>
<keyword evidence="2" id="KW-0802">TPR repeat</keyword>
<accession>J9H0V7</accession>
<dbReference type="PROSITE" id="PS50005">
    <property type="entry name" value="TPR"/>
    <property type="match status" value="1"/>
</dbReference>
<keyword evidence="1" id="KW-0677">Repeat</keyword>